<dbReference type="GeneID" id="75008575"/>
<dbReference type="RefSeq" id="WP_087454528.1">
    <property type="nucleotide sequence ID" value="NZ_CP021417.2"/>
</dbReference>
<dbReference type="AlphaFoldDB" id="A0A7Y4LHJ0"/>
<dbReference type="PANTHER" id="PTHR30146:SF138">
    <property type="entry name" value="TRANSCRIPTIONAL REGULATORY PROTEIN"/>
    <property type="match status" value="1"/>
</dbReference>
<evidence type="ECO:0000313" key="5">
    <source>
        <dbReference type="Proteomes" id="UP000195652"/>
    </source>
</evidence>
<keyword evidence="3" id="KW-0804">Transcription</keyword>
<evidence type="ECO:0000256" key="3">
    <source>
        <dbReference type="ARBA" id="ARBA00023163"/>
    </source>
</evidence>
<name>A0A7Y4LHJ0_9CORY</name>
<dbReference type="SMART" id="SM00354">
    <property type="entry name" value="HTH_LACI"/>
    <property type="match status" value="1"/>
</dbReference>
<dbReference type="GO" id="GO:0000976">
    <property type="term" value="F:transcription cis-regulatory region binding"/>
    <property type="evidence" value="ECO:0007669"/>
    <property type="project" value="TreeGrafter"/>
</dbReference>
<keyword evidence="1" id="KW-0805">Transcription regulation</keyword>
<accession>A0A7Y4LHJ0</accession>
<dbReference type="InterPro" id="IPR028082">
    <property type="entry name" value="Peripla_BP_I"/>
</dbReference>
<dbReference type="SUPFAM" id="SSF53822">
    <property type="entry name" value="Periplasmic binding protein-like I"/>
    <property type="match status" value="1"/>
</dbReference>
<dbReference type="PROSITE" id="PS50932">
    <property type="entry name" value="HTH_LACI_2"/>
    <property type="match status" value="1"/>
</dbReference>
<dbReference type="InterPro" id="IPR000843">
    <property type="entry name" value="HTH_LacI"/>
</dbReference>
<dbReference type="Gene3D" id="1.10.260.40">
    <property type="entry name" value="lambda repressor-like DNA-binding domains"/>
    <property type="match status" value="1"/>
</dbReference>
<dbReference type="Proteomes" id="UP000195652">
    <property type="component" value="Chromosome"/>
</dbReference>
<organism evidence="4 5">
    <name type="scientific">Corynebacterium silvaticum</name>
    <dbReference type="NCBI Taxonomy" id="2320431"/>
    <lineage>
        <taxon>Bacteria</taxon>
        <taxon>Bacillati</taxon>
        <taxon>Actinomycetota</taxon>
        <taxon>Actinomycetes</taxon>
        <taxon>Mycobacteriales</taxon>
        <taxon>Corynebacteriaceae</taxon>
        <taxon>Corynebacterium</taxon>
    </lineage>
</organism>
<dbReference type="OrthoDB" id="5171752at2"/>
<dbReference type="GO" id="GO:0003700">
    <property type="term" value="F:DNA-binding transcription factor activity"/>
    <property type="evidence" value="ECO:0007669"/>
    <property type="project" value="TreeGrafter"/>
</dbReference>
<proteinExistence type="predicted"/>
<dbReference type="SUPFAM" id="SSF47413">
    <property type="entry name" value="lambda repressor-like DNA-binding domains"/>
    <property type="match status" value="1"/>
</dbReference>
<dbReference type="PANTHER" id="PTHR30146">
    <property type="entry name" value="LACI-RELATED TRANSCRIPTIONAL REPRESSOR"/>
    <property type="match status" value="1"/>
</dbReference>
<reference evidence="4 5" key="1">
    <citation type="journal article" date="2014" name="BMC Vet. Res.">
        <title>First report of Corynebacterium pseudotuberculosis from caseous lymphadenitis lesions in Black Alentejano pig (Sus scrofa domesticus).</title>
        <authorList>
            <person name="Oliveira M."/>
            <person name="Barroco C."/>
            <person name="Mottola C."/>
            <person name="Santos R."/>
            <person name="Lemsaddek A."/>
            <person name="Tavares L."/>
            <person name="Semedo-Lemsaddek T."/>
        </authorList>
    </citation>
    <scope>NUCLEOTIDE SEQUENCE [LARGE SCALE GENOMIC DNA]</scope>
    <source>
        <strain evidence="4 5">PO100/5</strain>
    </source>
</reference>
<keyword evidence="2 4" id="KW-0238">DNA-binding</keyword>
<dbReference type="Gene3D" id="3.40.50.2300">
    <property type="match status" value="2"/>
</dbReference>
<dbReference type="EMBL" id="CP021417">
    <property type="protein sequence ID" value="ARU46742.1"/>
    <property type="molecule type" value="Genomic_DNA"/>
</dbReference>
<evidence type="ECO:0000313" key="4">
    <source>
        <dbReference type="EMBL" id="ARU46742.1"/>
    </source>
</evidence>
<dbReference type="CDD" id="cd06279">
    <property type="entry name" value="PBP1_LacI-like"/>
    <property type="match status" value="1"/>
</dbReference>
<reference evidence="4 5" key="4">
    <citation type="journal article" date="2020" name="PLoS ONE">
        <title>Taxonomic classification of strain PO100/5 shows a broader geographic distribution and genetic markers of the recently described Corynebacterium silvaticum.</title>
        <authorList>
            <person name="Viana M.V.C."/>
            <person name="Profeta R."/>
            <person name="da Silva A.L."/>
            <person name="Hurtado R."/>
            <person name="Cerqueira J.C."/>
            <person name="Ribeiro B.F.S."/>
            <person name="Almeida M.O."/>
            <person name="Morais-Rodrigues F."/>
            <person name="Soares S.C."/>
            <person name="Oliveira M."/>
            <person name="Tavares L."/>
            <person name="Figueiredo H."/>
            <person name="Wattam A.R."/>
            <person name="Barh D."/>
            <person name="Ghosh P."/>
            <person name="Silva A."/>
            <person name="Azevedo V."/>
        </authorList>
    </citation>
    <scope>NUCLEOTIDE SEQUENCE [LARGE SCALE GENOMIC DNA]</scope>
    <source>
        <strain evidence="4 5">PO100/5</strain>
    </source>
</reference>
<gene>
    <name evidence="4" type="ORF">CBE74_10100</name>
</gene>
<protein>
    <submittedName>
        <fullName evidence="4">LacI family DNA-binding transcriptional regulator</fullName>
    </submittedName>
</protein>
<reference evidence="4 5" key="2">
    <citation type="journal article" date="2020" name="Antonie Van Leeuwenhoek">
        <title>Phylogenomic characterisation of a novel corynebacterial species pathogenic to animals.</title>
        <authorList>
            <person name="Moller J."/>
            <person name="Musella L."/>
            <person name="Melnikov V."/>
            <person name="Geissdorfer W."/>
            <person name="Burkovski A."/>
            <person name="Sangal V."/>
        </authorList>
    </citation>
    <scope>NUCLEOTIDE SEQUENCE [LARGE SCALE GENOMIC DNA]</scope>
    <source>
        <strain evidence="4 5">PO100/5</strain>
    </source>
</reference>
<sequence>MVSRQKQRTSLASLAQELGVSRTTVSNAYNHPEQLSTQLREQILATAERLGYPGPDPTARSLRTRRVGSVGVLFTDHLSYAFEDLASVDFLAGMAEASAGSQTSMTLVPVGPHSLDPVATRQLVNSAVVDGFVVYSVAQGDPFLEAVHTRGLPTVVCDQPADDTRMSFVGIDDHAAIAPAAQALIDAGHRRIGILCIRLDSVPNNGPVTAERLSSARHHVQRARVQGALEVFDAAGIPQGAVPIVERHINDPANNIDAARELLTEHPDLTAVLCTTDTMAFGVIEYAKRVGLVVPEDMSVTGFDGIAPALNSELTTVLQPNKIKGECAGRMLYRLIEQDTTGTEREILTTTLHPGKTVVAPRD</sequence>
<reference evidence="4 5" key="3">
    <citation type="journal article" date="2020" name="Int. J. Syst. Evol. Microbiol.">
        <title>Corynebacterium silvaticum sp. nov., a unique group of NTTB corynebacteria in wild boar and roe deer.</title>
        <authorList>
            <person name="Dangel A."/>
            <person name="Berger A."/>
            <person name="Rau J."/>
            <person name="Eisenberg T."/>
            <person name="Kampfer P."/>
            <person name="Margos G."/>
            <person name="Contzen M."/>
            <person name="Busse H.J."/>
            <person name="Konrad R."/>
            <person name="Peters M."/>
            <person name="Sting R."/>
            <person name="Sing A."/>
        </authorList>
    </citation>
    <scope>NUCLEOTIDE SEQUENCE [LARGE SCALE GENOMIC DNA]</scope>
    <source>
        <strain evidence="4 5">PO100/5</strain>
    </source>
</reference>
<dbReference type="InterPro" id="IPR046335">
    <property type="entry name" value="LacI/GalR-like_sensor"/>
</dbReference>
<dbReference type="CDD" id="cd01392">
    <property type="entry name" value="HTH_LacI"/>
    <property type="match status" value="1"/>
</dbReference>
<evidence type="ECO:0000256" key="1">
    <source>
        <dbReference type="ARBA" id="ARBA00023015"/>
    </source>
</evidence>
<dbReference type="InterPro" id="IPR010982">
    <property type="entry name" value="Lambda_DNA-bd_dom_sf"/>
</dbReference>
<dbReference type="KEGG" id="csil:CBE74_10100"/>
<keyword evidence="5" id="KW-1185">Reference proteome</keyword>
<dbReference type="Pfam" id="PF13377">
    <property type="entry name" value="Peripla_BP_3"/>
    <property type="match status" value="1"/>
</dbReference>
<evidence type="ECO:0000256" key="2">
    <source>
        <dbReference type="ARBA" id="ARBA00023125"/>
    </source>
</evidence>